<evidence type="ECO:0000256" key="1">
    <source>
        <dbReference type="SAM" id="MobiDB-lite"/>
    </source>
</evidence>
<dbReference type="Proteomes" id="UP000619078">
    <property type="component" value="Unassembled WGS sequence"/>
</dbReference>
<reference evidence="2" key="1">
    <citation type="submission" date="2020-09" db="EMBL/GenBank/DDBJ databases">
        <title>Novel species of Mucilaginibacter isolated from a glacier on the Tibetan Plateau.</title>
        <authorList>
            <person name="Liu Q."/>
            <person name="Xin Y.-H."/>
        </authorList>
    </citation>
    <scope>NUCLEOTIDE SEQUENCE</scope>
    <source>
        <strain evidence="2">ZB1P21</strain>
    </source>
</reference>
<dbReference type="EMBL" id="JACWMX010000002">
    <property type="protein sequence ID" value="MBD1392704.1"/>
    <property type="molecule type" value="Genomic_DNA"/>
</dbReference>
<dbReference type="AlphaFoldDB" id="A0A926NVX8"/>
<evidence type="ECO:0000313" key="2">
    <source>
        <dbReference type="EMBL" id="MBD1392704.1"/>
    </source>
</evidence>
<feature type="region of interest" description="Disordered" evidence="1">
    <location>
        <begin position="1"/>
        <end position="55"/>
    </location>
</feature>
<evidence type="ECO:0000313" key="3">
    <source>
        <dbReference type="Proteomes" id="UP000619078"/>
    </source>
</evidence>
<feature type="compositionally biased region" description="Polar residues" evidence="1">
    <location>
        <begin position="1"/>
        <end position="15"/>
    </location>
</feature>
<keyword evidence="3" id="KW-1185">Reference proteome</keyword>
<proteinExistence type="predicted"/>
<comment type="caution">
    <text evidence="2">The sequence shown here is derived from an EMBL/GenBank/DDBJ whole genome shotgun (WGS) entry which is preliminary data.</text>
</comment>
<protein>
    <submittedName>
        <fullName evidence="2">Uncharacterized protein</fullName>
    </submittedName>
</protein>
<sequence length="55" mass="6232">MTASPKKSSKQSTPDAKSYTGRDNYLNTEMPLSEKDEVKKAEERIAKSTKPPRKF</sequence>
<gene>
    <name evidence="2" type="ORF">IDJ76_06320</name>
</gene>
<accession>A0A926NVX8</accession>
<feature type="compositionally biased region" description="Basic and acidic residues" evidence="1">
    <location>
        <begin position="32"/>
        <end position="46"/>
    </location>
</feature>
<dbReference type="RefSeq" id="WP_191161877.1">
    <property type="nucleotide sequence ID" value="NZ_JACWMX010000002.1"/>
</dbReference>
<organism evidence="2 3">
    <name type="scientific">Mucilaginibacter glaciei</name>
    <dbReference type="NCBI Taxonomy" id="2772109"/>
    <lineage>
        <taxon>Bacteria</taxon>
        <taxon>Pseudomonadati</taxon>
        <taxon>Bacteroidota</taxon>
        <taxon>Sphingobacteriia</taxon>
        <taxon>Sphingobacteriales</taxon>
        <taxon>Sphingobacteriaceae</taxon>
        <taxon>Mucilaginibacter</taxon>
    </lineage>
</organism>
<name>A0A926NVX8_9SPHI</name>